<keyword evidence="3 6" id="KW-0238">DNA-binding</keyword>
<dbReference type="RefSeq" id="WP_344679150.1">
    <property type="nucleotide sequence ID" value="NZ_BAAAUX010000011.1"/>
</dbReference>
<feature type="domain" description="HTH lacI-type" evidence="5">
    <location>
        <begin position="6"/>
        <end position="60"/>
    </location>
</feature>
<dbReference type="PANTHER" id="PTHR30146:SF148">
    <property type="entry name" value="HTH-TYPE TRANSCRIPTIONAL REPRESSOR PURR-RELATED"/>
    <property type="match status" value="1"/>
</dbReference>
<name>A0ABN3V9F8_9PSEU</name>
<evidence type="ECO:0000259" key="5">
    <source>
        <dbReference type="PROSITE" id="PS50932"/>
    </source>
</evidence>
<comment type="caution">
    <text evidence="6">The sequence shown here is derived from an EMBL/GenBank/DDBJ whole genome shotgun (WGS) entry which is preliminary data.</text>
</comment>
<dbReference type="InterPro" id="IPR028082">
    <property type="entry name" value="Peripla_BP_I"/>
</dbReference>
<keyword evidence="4" id="KW-0804">Transcription</keyword>
<dbReference type="PROSITE" id="PS50932">
    <property type="entry name" value="HTH_LACI_2"/>
    <property type="match status" value="1"/>
</dbReference>
<dbReference type="Proteomes" id="UP001500979">
    <property type="component" value="Unassembled WGS sequence"/>
</dbReference>
<dbReference type="PANTHER" id="PTHR30146">
    <property type="entry name" value="LACI-RELATED TRANSCRIPTIONAL REPRESSOR"/>
    <property type="match status" value="1"/>
</dbReference>
<dbReference type="EMBL" id="BAAAUX010000011">
    <property type="protein sequence ID" value="GAA2785099.1"/>
    <property type="molecule type" value="Genomic_DNA"/>
</dbReference>
<evidence type="ECO:0000256" key="2">
    <source>
        <dbReference type="ARBA" id="ARBA00023015"/>
    </source>
</evidence>
<protein>
    <submittedName>
        <fullName evidence="6">LacI family DNA-binding transcriptional regulator</fullName>
    </submittedName>
</protein>
<evidence type="ECO:0000256" key="4">
    <source>
        <dbReference type="ARBA" id="ARBA00023163"/>
    </source>
</evidence>
<dbReference type="SMART" id="SM00354">
    <property type="entry name" value="HTH_LACI"/>
    <property type="match status" value="1"/>
</dbReference>
<organism evidence="6 7">
    <name type="scientific">Saccharopolyspora taberi</name>
    <dbReference type="NCBI Taxonomy" id="60895"/>
    <lineage>
        <taxon>Bacteria</taxon>
        <taxon>Bacillati</taxon>
        <taxon>Actinomycetota</taxon>
        <taxon>Actinomycetes</taxon>
        <taxon>Pseudonocardiales</taxon>
        <taxon>Pseudonocardiaceae</taxon>
        <taxon>Saccharopolyspora</taxon>
    </lineage>
</organism>
<dbReference type="Gene3D" id="1.10.260.40">
    <property type="entry name" value="lambda repressor-like DNA-binding domains"/>
    <property type="match status" value="1"/>
</dbReference>
<dbReference type="InterPro" id="IPR010982">
    <property type="entry name" value="Lambda_DNA-bd_dom_sf"/>
</dbReference>
<evidence type="ECO:0000313" key="6">
    <source>
        <dbReference type="EMBL" id="GAA2785099.1"/>
    </source>
</evidence>
<evidence type="ECO:0000256" key="1">
    <source>
        <dbReference type="ARBA" id="ARBA00022491"/>
    </source>
</evidence>
<dbReference type="CDD" id="cd06267">
    <property type="entry name" value="PBP1_LacI_sugar_binding-like"/>
    <property type="match status" value="1"/>
</dbReference>
<accession>A0ABN3V9F8</accession>
<dbReference type="GO" id="GO:0003677">
    <property type="term" value="F:DNA binding"/>
    <property type="evidence" value="ECO:0007669"/>
    <property type="project" value="UniProtKB-KW"/>
</dbReference>
<keyword evidence="1" id="KW-0678">Repressor</keyword>
<dbReference type="Gene3D" id="3.40.50.2300">
    <property type="match status" value="2"/>
</dbReference>
<dbReference type="CDD" id="cd01392">
    <property type="entry name" value="HTH_LacI"/>
    <property type="match status" value="1"/>
</dbReference>
<keyword evidence="7" id="KW-1185">Reference proteome</keyword>
<dbReference type="InterPro" id="IPR000843">
    <property type="entry name" value="HTH_LacI"/>
</dbReference>
<dbReference type="InterPro" id="IPR046335">
    <property type="entry name" value="LacI/GalR-like_sensor"/>
</dbReference>
<dbReference type="Pfam" id="PF00356">
    <property type="entry name" value="LacI"/>
    <property type="match status" value="1"/>
</dbReference>
<dbReference type="PROSITE" id="PS00356">
    <property type="entry name" value="HTH_LACI_1"/>
    <property type="match status" value="1"/>
</dbReference>
<gene>
    <name evidence="6" type="ORF">GCM10010470_18980</name>
</gene>
<evidence type="ECO:0000313" key="7">
    <source>
        <dbReference type="Proteomes" id="UP001500979"/>
    </source>
</evidence>
<evidence type="ECO:0000256" key="3">
    <source>
        <dbReference type="ARBA" id="ARBA00023125"/>
    </source>
</evidence>
<proteinExistence type="predicted"/>
<dbReference type="Pfam" id="PF13377">
    <property type="entry name" value="Peripla_BP_3"/>
    <property type="match status" value="1"/>
</dbReference>
<sequence length="318" mass="32964">MTSGTTTIQDVAQRAGVSVTTVSRALRGTGPVASTTNERVLAAAESLRFIPARGGRTDRRHANGIVLEGGKRSDIVAGYEAVATSQGRGVRVLDTGDRSSAEAAVLDLAAQVDGLMVLGGSVPGAVIAELVDRGLPVVVVDRPPLLGVDVVDVEITDAARLIAKHLSGHGCSRICFVGADARRFAAVQEELPDARLDKAVCRADAESGRIAALRVLRSAERPDALLCGTDEIALGVLRAAEELGLQVPGDLAVTGWGEVTASVRTHPALTTVGYSMRAVGAAAARALDERIGGSRLAPRHQLVGGSLLVRRSCGFHPR</sequence>
<dbReference type="SUPFAM" id="SSF47413">
    <property type="entry name" value="lambda repressor-like DNA-binding domains"/>
    <property type="match status" value="1"/>
</dbReference>
<dbReference type="SUPFAM" id="SSF53822">
    <property type="entry name" value="Periplasmic binding protein-like I"/>
    <property type="match status" value="1"/>
</dbReference>
<reference evidence="6 7" key="1">
    <citation type="journal article" date="2019" name="Int. J. Syst. Evol. Microbiol.">
        <title>The Global Catalogue of Microorganisms (GCM) 10K type strain sequencing project: providing services to taxonomists for standard genome sequencing and annotation.</title>
        <authorList>
            <consortium name="The Broad Institute Genomics Platform"/>
            <consortium name="The Broad Institute Genome Sequencing Center for Infectious Disease"/>
            <person name="Wu L."/>
            <person name="Ma J."/>
        </authorList>
    </citation>
    <scope>NUCLEOTIDE SEQUENCE [LARGE SCALE GENOMIC DNA]</scope>
    <source>
        <strain evidence="6 7">JCM 9383</strain>
    </source>
</reference>
<keyword evidence="2" id="KW-0805">Transcription regulation</keyword>